<dbReference type="SUPFAM" id="SSF47323">
    <property type="entry name" value="Anticodon-binding domain of a subclass of class I aminoacyl-tRNA synthetases"/>
    <property type="match status" value="3"/>
</dbReference>
<feature type="region of interest" description="Disordered" evidence="1">
    <location>
        <begin position="402"/>
        <end position="434"/>
    </location>
</feature>
<dbReference type="Pfam" id="PF23493">
    <property type="entry name" value="CysS_C"/>
    <property type="match status" value="1"/>
</dbReference>
<dbReference type="GO" id="GO:0006418">
    <property type="term" value="P:tRNA aminoacylation for protein translation"/>
    <property type="evidence" value="ECO:0007669"/>
    <property type="project" value="InterPro"/>
</dbReference>
<dbReference type="EMBL" id="BRYA01000040">
    <property type="protein sequence ID" value="GMI34224.1"/>
    <property type="molecule type" value="Genomic_DNA"/>
</dbReference>
<gene>
    <name evidence="4" type="ORF">TrCOL_g13831</name>
</gene>
<evidence type="ECO:0000256" key="1">
    <source>
        <dbReference type="SAM" id="MobiDB-lite"/>
    </source>
</evidence>
<sequence>MKFLLGTLCLSLAANSANAFFLSSVAFRPNSFLHESSGYDCLSPMPEQETFEAIEGLLIERSDARYARDYDRADEIRDQLKFNYNVAVYDKDNAWEIVERGQRGGGRGRNQYDRPQRQFDFGPTGHDYVRNEKDESVLSDEKIEEIDALLAERLQAKLTRKFDIADGIQIRLEEEFDVVVHDGYKEWRGDGSDFAYKTAYERAGRDMSPIDEDAVQELIRKRAVARKARNYDEADSLKGELLSNFNVVVNDGRRTWEIRGEQTPREQKAWTRGDTPGPDEAADFESQVQALVEEREAFRMVRDYDSGDAILDRLNSEFGVSLSNRDRIWAVGSYVVPYKRDENCVPGEDEDEDFESTVQAIVEERAAAKAKRDWDTADDLRDELKKDFNVYVDDKRVVWRIDTGPPPRRGGYGGGGRGGGGHFGGGGGGGRGRY</sequence>
<dbReference type="GO" id="GO:0004812">
    <property type="term" value="F:aminoacyl-tRNA ligase activity"/>
    <property type="evidence" value="ECO:0007669"/>
    <property type="project" value="InterPro"/>
</dbReference>
<organism evidence="4 5">
    <name type="scientific">Triparma columacea</name>
    <dbReference type="NCBI Taxonomy" id="722753"/>
    <lineage>
        <taxon>Eukaryota</taxon>
        <taxon>Sar</taxon>
        <taxon>Stramenopiles</taxon>
        <taxon>Ochrophyta</taxon>
        <taxon>Bolidophyceae</taxon>
        <taxon>Parmales</taxon>
        <taxon>Triparmaceae</taxon>
        <taxon>Triparma</taxon>
    </lineage>
</organism>
<dbReference type="InterPro" id="IPR056411">
    <property type="entry name" value="CysS_C"/>
</dbReference>
<evidence type="ECO:0000256" key="2">
    <source>
        <dbReference type="SAM" id="SignalP"/>
    </source>
</evidence>
<dbReference type="InterPro" id="IPR009080">
    <property type="entry name" value="tRNAsynth_Ia_anticodon-bd"/>
</dbReference>
<dbReference type="AlphaFoldDB" id="A0A9W7L5R1"/>
<proteinExistence type="predicted"/>
<keyword evidence="2" id="KW-0732">Signal</keyword>
<evidence type="ECO:0000259" key="3">
    <source>
        <dbReference type="Pfam" id="PF23493"/>
    </source>
</evidence>
<feature type="region of interest" description="Disordered" evidence="1">
    <location>
        <begin position="102"/>
        <end position="125"/>
    </location>
</feature>
<keyword evidence="5" id="KW-1185">Reference proteome</keyword>
<reference evidence="5" key="1">
    <citation type="journal article" date="2023" name="Commun. Biol.">
        <title>Genome analysis of Parmales, the sister group of diatoms, reveals the evolutionary specialization of diatoms from phago-mixotrophs to photoautotrophs.</title>
        <authorList>
            <person name="Ban H."/>
            <person name="Sato S."/>
            <person name="Yoshikawa S."/>
            <person name="Yamada K."/>
            <person name="Nakamura Y."/>
            <person name="Ichinomiya M."/>
            <person name="Sato N."/>
            <person name="Blanc-Mathieu R."/>
            <person name="Endo H."/>
            <person name="Kuwata A."/>
            <person name="Ogata H."/>
        </authorList>
    </citation>
    <scope>NUCLEOTIDE SEQUENCE [LARGE SCALE GENOMIC DNA]</scope>
</reference>
<evidence type="ECO:0000313" key="5">
    <source>
        <dbReference type="Proteomes" id="UP001165065"/>
    </source>
</evidence>
<protein>
    <recommendedName>
        <fullName evidence="3">Cysteinyl-tRNA ligase anticodon binding domain-containing protein</fullName>
    </recommendedName>
</protein>
<evidence type="ECO:0000313" key="4">
    <source>
        <dbReference type="EMBL" id="GMI34224.1"/>
    </source>
</evidence>
<feature type="signal peptide" evidence="2">
    <location>
        <begin position="1"/>
        <end position="19"/>
    </location>
</feature>
<feature type="domain" description="Cysteinyl-tRNA ligase anticodon binding" evidence="3">
    <location>
        <begin position="352"/>
        <end position="400"/>
    </location>
</feature>
<feature type="compositionally biased region" description="Gly residues" evidence="1">
    <location>
        <begin position="410"/>
        <end position="434"/>
    </location>
</feature>
<dbReference type="Proteomes" id="UP001165065">
    <property type="component" value="Unassembled WGS sequence"/>
</dbReference>
<feature type="region of interest" description="Disordered" evidence="1">
    <location>
        <begin position="261"/>
        <end position="280"/>
    </location>
</feature>
<dbReference type="OrthoDB" id="47021at2759"/>
<accession>A0A9W7L5R1</accession>
<dbReference type="Gene3D" id="1.20.120.1910">
    <property type="entry name" value="Cysteine-tRNA ligase, C-terminal anti-codon recognition domain"/>
    <property type="match status" value="3"/>
</dbReference>
<feature type="compositionally biased region" description="Basic and acidic residues" evidence="1">
    <location>
        <begin position="261"/>
        <end position="271"/>
    </location>
</feature>
<feature type="chain" id="PRO_5040793183" description="Cysteinyl-tRNA ligase anticodon binding domain-containing protein" evidence="2">
    <location>
        <begin position="20"/>
        <end position="434"/>
    </location>
</feature>
<dbReference type="GO" id="GO:0005524">
    <property type="term" value="F:ATP binding"/>
    <property type="evidence" value="ECO:0007669"/>
    <property type="project" value="InterPro"/>
</dbReference>
<name>A0A9W7L5R1_9STRA</name>
<comment type="caution">
    <text evidence="4">The sequence shown here is derived from an EMBL/GenBank/DDBJ whole genome shotgun (WGS) entry which is preliminary data.</text>
</comment>